<feature type="domain" description="MobA/VirD2-like nuclease" evidence="2">
    <location>
        <begin position="19"/>
        <end position="147"/>
    </location>
</feature>
<evidence type="ECO:0000313" key="4">
    <source>
        <dbReference type="Proteomes" id="UP000095673"/>
    </source>
</evidence>
<gene>
    <name evidence="3" type="ORF">ERS852580_01300</name>
</gene>
<dbReference type="Proteomes" id="UP000095673">
    <property type="component" value="Unassembled WGS sequence"/>
</dbReference>
<dbReference type="InterPro" id="IPR005094">
    <property type="entry name" value="Endonuclease_MobA/VirD2"/>
</dbReference>
<accession>A0A173SYC6</accession>
<feature type="region of interest" description="Disordered" evidence="1">
    <location>
        <begin position="446"/>
        <end position="467"/>
    </location>
</feature>
<dbReference type="AlphaFoldDB" id="A0A173SYC6"/>
<evidence type="ECO:0000256" key="1">
    <source>
        <dbReference type="SAM" id="MobiDB-lite"/>
    </source>
</evidence>
<sequence length="467" mass="53717">MAITKIHAIKATVHKAVDYICDPAKTDESILISSFGCSPETAAYDFKFALSKTSQADTNKAFHLIQSFMPSEVSYKEAHQIGVELADKLLEGKYSYIVSTHIDKGHVHNHIIFCAADNVNHEKYHDCKKSYYHIRHLNDELCSEHQLSVISPSDNRGRKYKEWLADKNSSSWKTKLKNDIDEAIQTADTYEDFLDLIRAKGYEIKGETFGENDLKYISFRPLDRERFARGSVKSLGAEYTRERIKERIEAKALEQSQKRVPFPRKAKPIIKDYSSKKLIDTSEEKFTQSPGLKHWADIQNLKIAAASYSGAGSIAELEKQLAAKSALAKTARNSLVETEHQLKNLGQILKYAEQYKANHIYHVRYQKSKDQDAYLRRHETELLLHDGAENMLKRFGIDLKNLDVEKLRSDYNALYSKKETLQNTYKSAEKEINALNRKLDNLKQYLDRDSQDHQTSDRKAERNQNTL</sequence>
<evidence type="ECO:0000313" key="3">
    <source>
        <dbReference type="EMBL" id="CUM95381.1"/>
    </source>
</evidence>
<reference evidence="3 4" key="1">
    <citation type="submission" date="2015-09" db="EMBL/GenBank/DDBJ databases">
        <authorList>
            <consortium name="Pathogen Informatics"/>
        </authorList>
    </citation>
    <scope>NUCLEOTIDE SEQUENCE [LARGE SCALE GENOMIC DNA]</scope>
    <source>
        <strain evidence="3 4">2789STDY5834968</strain>
    </source>
</reference>
<dbReference type="RefSeq" id="WP_055230559.1">
    <property type="nucleotide sequence ID" value="NZ_CP143947.1"/>
</dbReference>
<evidence type="ECO:0000259" key="2">
    <source>
        <dbReference type="Pfam" id="PF03432"/>
    </source>
</evidence>
<dbReference type="EMBL" id="CYXM01000005">
    <property type="protein sequence ID" value="CUM95381.1"/>
    <property type="molecule type" value="Genomic_DNA"/>
</dbReference>
<protein>
    <submittedName>
        <fullName evidence="3">Relaxase/Mobilisation nuclease domain</fullName>
    </submittedName>
</protein>
<dbReference type="Pfam" id="PF03432">
    <property type="entry name" value="Relaxase"/>
    <property type="match status" value="1"/>
</dbReference>
<name>A0A173SYC6_9FIRM</name>
<dbReference type="OrthoDB" id="9762440at2"/>
<organism evidence="3 4">
    <name type="scientific">Agathobacter rectalis</name>
    <dbReference type="NCBI Taxonomy" id="39491"/>
    <lineage>
        <taxon>Bacteria</taxon>
        <taxon>Bacillati</taxon>
        <taxon>Bacillota</taxon>
        <taxon>Clostridia</taxon>
        <taxon>Lachnospirales</taxon>
        <taxon>Lachnospiraceae</taxon>
        <taxon>Agathobacter</taxon>
    </lineage>
</organism>
<proteinExistence type="predicted"/>